<accession>A0AC61RFH4</accession>
<organism evidence="1 2">
    <name type="scientific">Lepagella muris</name>
    <dbReference type="NCBI Taxonomy" id="3032870"/>
    <lineage>
        <taxon>Bacteria</taxon>
        <taxon>Pseudomonadati</taxon>
        <taxon>Bacteroidota</taxon>
        <taxon>Bacteroidia</taxon>
        <taxon>Bacteroidales</taxon>
        <taxon>Muribaculaceae</taxon>
        <taxon>Lepagella</taxon>
    </lineage>
</organism>
<name>A0AC61RFH4_9BACT</name>
<protein>
    <submittedName>
        <fullName evidence="1">Uncharacterized protein</fullName>
    </submittedName>
</protein>
<dbReference type="Proteomes" id="UP000306319">
    <property type="component" value="Unassembled WGS sequence"/>
</dbReference>
<evidence type="ECO:0000313" key="2">
    <source>
        <dbReference type="Proteomes" id="UP000306319"/>
    </source>
</evidence>
<proteinExistence type="predicted"/>
<gene>
    <name evidence="1" type="ORF">E5331_19615</name>
</gene>
<sequence>MKTISIQAEKSQLSHRKLIDIPEDVFRTLSVKAAVMGINLKKYIEQLLAEDAAEMDDAEIYRHLVSTRPEGQIMVSETEKDDFMRRHGIGPYR</sequence>
<reference evidence="1" key="1">
    <citation type="submission" date="2019-04" db="EMBL/GenBank/DDBJ databases">
        <title>Microbes associate with the intestines of laboratory mice.</title>
        <authorList>
            <person name="Navarre W."/>
            <person name="Wong E."/>
            <person name="Huang K."/>
            <person name="Tropini C."/>
            <person name="Ng K."/>
            <person name="Yu B."/>
        </authorList>
    </citation>
    <scope>NUCLEOTIDE SEQUENCE</scope>
    <source>
        <strain evidence="1">NM04_E33</strain>
    </source>
</reference>
<keyword evidence="2" id="KW-1185">Reference proteome</keyword>
<comment type="caution">
    <text evidence="1">The sequence shown here is derived from an EMBL/GenBank/DDBJ whole genome shotgun (WGS) entry which is preliminary data.</text>
</comment>
<evidence type="ECO:0000313" key="1">
    <source>
        <dbReference type="EMBL" id="TGY75731.1"/>
    </source>
</evidence>
<dbReference type="EMBL" id="SRYB01000053">
    <property type="protein sequence ID" value="TGY75731.1"/>
    <property type="molecule type" value="Genomic_DNA"/>
</dbReference>